<feature type="region of interest" description="Disordered" evidence="1">
    <location>
        <begin position="156"/>
        <end position="179"/>
    </location>
</feature>
<evidence type="ECO:0000313" key="3">
    <source>
        <dbReference type="EMBL" id="QDV28105.1"/>
    </source>
</evidence>
<gene>
    <name evidence="3" type="ORF">Q31a_65000</name>
</gene>
<keyword evidence="2" id="KW-1133">Transmembrane helix</keyword>
<dbReference type="RefSeq" id="WP_145086533.1">
    <property type="nucleotide sequence ID" value="NZ_CP036298.1"/>
</dbReference>
<proteinExistence type="predicted"/>
<organism evidence="3 4">
    <name type="scientific">Aureliella helgolandensis</name>
    <dbReference type="NCBI Taxonomy" id="2527968"/>
    <lineage>
        <taxon>Bacteria</taxon>
        <taxon>Pseudomonadati</taxon>
        <taxon>Planctomycetota</taxon>
        <taxon>Planctomycetia</taxon>
        <taxon>Pirellulales</taxon>
        <taxon>Pirellulaceae</taxon>
        <taxon>Aureliella</taxon>
    </lineage>
</organism>
<protein>
    <submittedName>
        <fullName evidence="3">Uncharacterized protein</fullName>
    </submittedName>
</protein>
<reference evidence="3 4" key="1">
    <citation type="submission" date="2019-02" db="EMBL/GenBank/DDBJ databases">
        <title>Deep-cultivation of Planctomycetes and their phenomic and genomic characterization uncovers novel biology.</title>
        <authorList>
            <person name="Wiegand S."/>
            <person name="Jogler M."/>
            <person name="Boedeker C."/>
            <person name="Pinto D."/>
            <person name="Vollmers J."/>
            <person name="Rivas-Marin E."/>
            <person name="Kohn T."/>
            <person name="Peeters S.H."/>
            <person name="Heuer A."/>
            <person name="Rast P."/>
            <person name="Oberbeckmann S."/>
            <person name="Bunk B."/>
            <person name="Jeske O."/>
            <person name="Meyerdierks A."/>
            <person name="Storesund J.E."/>
            <person name="Kallscheuer N."/>
            <person name="Luecker S."/>
            <person name="Lage O.M."/>
            <person name="Pohl T."/>
            <person name="Merkel B.J."/>
            <person name="Hornburger P."/>
            <person name="Mueller R.-W."/>
            <person name="Bruemmer F."/>
            <person name="Labrenz M."/>
            <person name="Spormann A.M."/>
            <person name="Op den Camp H."/>
            <person name="Overmann J."/>
            <person name="Amann R."/>
            <person name="Jetten M.S.M."/>
            <person name="Mascher T."/>
            <person name="Medema M.H."/>
            <person name="Devos D.P."/>
            <person name="Kaster A.-K."/>
            <person name="Ovreas L."/>
            <person name="Rohde M."/>
            <person name="Galperin M.Y."/>
            <person name="Jogler C."/>
        </authorList>
    </citation>
    <scope>NUCLEOTIDE SEQUENCE [LARGE SCALE GENOMIC DNA]</scope>
    <source>
        <strain evidence="3 4">Q31a</strain>
    </source>
</reference>
<keyword evidence="2" id="KW-0812">Transmembrane</keyword>
<dbReference type="KEGG" id="ahel:Q31a_65000"/>
<accession>A0A518GHM8</accession>
<name>A0A518GHM8_9BACT</name>
<dbReference type="EMBL" id="CP036298">
    <property type="protein sequence ID" value="QDV28105.1"/>
    <property type="molecule type" value="Genomic_DNA"/>
</dbReference>
<sequence>MTNPQPPGRTLTRKQLTAALILVTLIPFALVVVLYTTLPDFEDPVLEAAVSVGPRAWPNDSAEDARIVPCLILKNPTADVWRNVNMSVNEQFHFAHPSEIGGGEEIFVPLKFFHTKGNQFYPPESQELKLLTIYAQIPSGARAILEVAGADLASGLRLQDGPPKKVEPAEAKDEPAGAE</sequence>
<dbReference type="AlphaFoldDB" id="A0A518GHM8"/>
<keyword evidence="2" id="KW-0472">Membrane</keyword>
<feature type="transmembrane region" description="Helical" evidence="2">
    <location>
        <begin position="16"/>
        <end position="38"/>
    </location>
</feature>
<feature type="compositionally biased region" description="Basic and acidic residues" evidence="1">
    <location>
        <begin position="162"/>
        <end position="179"/>
    </location>
</feature>
<evidence type="ECO:0000313" key="4">
    <source>
        <dbReference type="Proteomes" id="UP000318017"/>
    </source>
</evidence>
<keyword evidence="4" id="KW-1185">Reference proteome</keyword>
<evidence type="ECO:0000256" key="1">
    <source>
        <dbReference type="SAM" id="MobiDB-lite"/>
    </source>
</evidence>
<evidence type="ECO:0000256" key="2">
    <source>
        <dbReference type="SAM" id="Phobius"/>
    </source>
</evidence>
<dbReference type="Proteomes" id="UP000318017">
    <property type="component" value="Chromosome"/>
</dbReference>